<name>L8TMS6_9MICC</name>
<dbReference type="Pfam" id="PF13523">
    <property type="entry name" value="Acetyltransf_8"/>
    <property type="match status" value="1"/>
</dbReference>
<feature type="region of interest" description="Disordered" evidence="1">
    <location>
        <begin position="97"/>
        <end position="128"/>
    </location>
</feature>
<accession>L8TMS6</accession>
<comment type="caution">
    <text evidence="2">The sequence shown here is derived from an EMBL/GenBank/DDBJ whole genome shotgun (WGS) entry which is preliminary data.</text>
</comment>
<dbReference type="GO" id="GO:0016740">
    <property type="term" value="F:transferase activity"/>
    <property type="evidence" value="ECO:0007669"/>
    <property type="project" value="UniProtKB-KW"/>
</dbReference>
<evidence type="ECO:0000313" key="3">
    <source>
        <dbReference type="Proteomes" id="UP000011189"/>
    </source>
</evidence>
<organism evidence="2 3">
    <name type="scientific">Arthrobacter nitrophenolicus</name>
    <dbReference type="NCBI Taxonomy" id="683150"/>
    <lineage>
        <taxon>Bacteria</taxon>
        <taxon>Bacillati</taxon>
        <taxon>Actinomycetota</taxon>
        <taxon>Actinomycetes</taxon>
        <taxon>Micrococcales</taxon>
        <taxon>Micrococcaceae</taxon>
        <taxon>Arthrobacter</taxon>
    </lineage>
</organism>
<reference evidence="3" key="1">
    <citation type="journal article" date="2013" name="Genome Announc.">
        <title>Draft Genome Sequence of the 2-Chloro-4-Nitrophenol-Degrading Bacterium Arthrobacter sp. Strain SJCon.</title>
        <authorList>
            <person name="Vikram S."/>
            <person name="Kumar S."/>
            <person name="Vaidya B."/>
            <person name="Pinnaka A.K."/>
            <person name="Raghava G.P."/>
        </authorList>
    </citation>
    <scope>NUCLEOTIDE SEQUENCE [LARGE SCALE GENOMIC DNA]</scope>
    <source>
        <strain evidence="3">SJCon</strain>
    </source>
</reference>
<dbReference type="InterPro" id="IPR016181">
    <property type="entry name" value="Acyl_CoA_acyltransferase"/>
</dbReference>
<sequence length="226" mass="25161">MNGWSRDEVRDVYAFLDSLDTHHGFLMTVDGEPAGVFQTYEPLHDPVAEVYPARAGDAGIHLLLAPAERPIPNFTATLLSGWCGSCSPIRRRTAWWRNRMPGTPRPSAGSPASASRPGPRSSCPRRKRSWCSWTGKRSNPGLRSRDWPLLLAGVLGFQVLCHGFAGLVPACVERVPVQRREHAVEHFFHCVICGVPDSFLRRRGVVVHASNSLWLRERMAGNLRGF</sequence>
<dbReference type="AlphaFoldDB" id="L8TMS6"/>
<dbReference type="Proteomes" id="UP000011189">
    <property type="component" value="Unassembled WGS sequence"/>
</dbReference>
<keyword evidence="2" id="KW-0808">Transferase</keyword>
<gene>
    <name evidence="2" type="ORF">G205_15080</name>
</gene>
<dbReference type="EMBL" id="AOFD01000034">
    <property type="protein sequence ID" value="ELT43972.1"/>
    <property type="molecule type" value="Genomic_DNA"/>
</dbReference>
<feature type="compositionally biased region" description="Low complexity" evidence="1">
    <location>
        <begin position="101"/>
        <end position="122"/>
    </location>
</feature>
<proteinExistence type="predicted"/>
<protein>
    <submittedName>
        <fullName evidence="2">Acetyltransferase</fullName>
    </submittedName>
</protein>
<evidence type="ECO:0000313" key="2">
    <source>
        <dbReference type="EMBL" id="ELT43972.1"/>
    </source>
</evidence>
<dbReference type="SUPFAM" id="SSF55729">
    <property type="entry name" value="Acyl-CoA N-acyltransferases (Nat)"/>
    <property type="match status" value="1"/>
</dbReference>
<keyword evidence="3" id="KW-1185">Reference proteome</keyword>
<dbReference type="Gene3D" id="3.40.630.30">
    <property type="match status" value="1"/>
</dbReference>
<evidence type="ECO:0000256" key="1">
    <source>
        <dbReference type="SAM" id="MobiDB-lite"/>
    </source>
</evidence>